<dbReference type="Proteomes" id="UP000184295">
    <property type="component" value="Unassembled WGS sequence"/>
</dbReference>
<dbReference type="EMBL" id="FQUL01000015">
    <property type="protein sequence ID" value="SHE65971.1"/>
    <property type="molecule type" value="Genomic_DNA"/>
</dbReference>
<proteinExistence type="predicted"/>
<accession>A0A1M4VAF3</accession>
<dbReference type="RefSeq" id="WP_072790059.1">
    <property type="nucleotide sequence ID" value="NZ_FQUL01000015.1"/>
</dbReference>
<dbReference type="AlphaFoldDB" id="A0A1M4VAF3"/>
<keyword evidence="3" id="KW-1185">Reference proteome</keyword>
<keyword evidence="1" id="KW-0812">Transmembrane</keyword>
<evidence type="ECO:0000256" key="1">
    <source>
        <dbReference type="SAM" id="Phobius"/>
    </source>
</evidence>
<evidence type="ECO:0000313" key="3">
    <source>
        <dbReference type="Proteomes" id="UP000184295"/>
    </source>
</evidence>
<protein>
    <submittedName>
        <fullName evidence="2">Uncharacterized protein</fullName>
    </submittedName>
</protein>
<feature type="transmembrane region" description="Helical" evidence="1">
    <location>
        <begin position="45"/>
        <end position="63"/>
    </location>
</feature>
<dbReference type="OrthoDB" id="9909047at2"/>
<feature type="transmembrane region" description="Helical" evidence="1">
    <location>
        <begin position="109"/>
        <end position="126"/>
    </location>
</feature>
<keyword evidence="1" id="KW-0472">Membrane</keyword>
<sequence>MPGNLSAESGSDVELVLGKQLIFYSLITGVAVVGIAYVIYGQHGLYSAAYGATLVVINFLIATRLLMTGARISPVALMASAVGALFVDLALLTVGTLPVVKADWMNIEVYGGALIITHLVAVGLMARKVTGKLAYSGLKPSKRRA</sequence>
<name>A0A1M4VAF3_9ACTN</name>
<reference evidence="3" key="1">
    <citation type="submission" date="2016-11" db="EMBL/GenBank/DDBJ databases">
        <authorList>
            <person name="Varghese N."/>
            <person name="Submissions S."/>
        </authorList>
    </citation>
    <scope>NUCLEOTIDE SEQUENCE [LARGE SCALE GENOMIC DNA]</scope>
    <source>
        <strain evidence="3">DSM 19514</strain>
    </source>
</reference>
<organism evidence="2 3">
    <name type="scientific">Ferrithrix thermotolerans DSM 19514</name>
    <dbReference type="NCBI Taxonomy" id="1121881"/>
    <lineage>
        <taxon>Bacteria</taxon>
        <taxon>Bacillati</taxon>
        <taxon>Actinomycetota</taxon>
        <taxon>Acidimicrobiia</taxon>
        <taxon>Acidimicrobiales</taxon>
        <taxon>Acidimicrobiaceae</taxon>
        <taxon>Ferrithrix</taxon>
    </lineage>
</organism>
<keyword evidence="1" id="KW-1133">Transmembrane helix</keyword>
<gene>
    <name evidence="2" type="ORF">SAMN02745225_01248</name>
</gene>
<feature type="transmembrane region" description="Helical" evidence="1">
    <location>
        <begin position="21"/>
        <end position="39"/>
    </location>
</feature>
<evidence type="ECO:0000313" key="2">
    <source>
        <dbReference type="EMBL" id="SHE65971.1"/>
    </source>
</evidence>
<feature type="transmembrane region" description="Helical" evidence="1">
    <location>
        <begin position="75"/>
        <end position="97"/>
    </location>
</feature>
<dbReference type="STRING" id="1121881.SAMN02745225_01248"/>